<dbReference type="EnsemblPlants" id="LPERR02G09040.1">
    <property type="protein sequence ID" value="LPERR02G09040.1"/>
    <property type="gene ID" value="LPERR02G09040"/>
</dbReference>
<feature type="region of interest" description="Disordered" evidence="1">
    <location>
        <begin position="15"/>
        <end position="57"/>
    </location>
</feature>
<reference evidence="2 3" key="1">
    <citation type="submission" date="2012-08" db="EMBL/GenBank/DDBJ databases">
        <title>Oryza genome evolution.</title>
        <authorList>
            <person name="Wing R.A."/>
        </authorList>
    </citation>
    <scope>NUCLEOTIDE SEQUENCE</scope>
</reference>
<protein>
    <submittedName>
        <fullName evidence="2">Uncharacterized protein</fullName>
    </submittedName>
</protein>
<organism evidence="2 3">
    <name type="scientific">Leersia perrieri</name>
    <dbReference type="NCBI Taxonomy" id="77586"/>
    <lineage>
        <taxon>Eukaryota</taxon>
        <taxon>Viridiplantae</taxon>
        <taxon>Streptophyta</taxon>
        <taxon>Embryophyta</taxon>
        <taxon>Tracheophyta</taxon>
        <taxon>Spermatophyta</taxon>
        <taxon>Magnoliopsida</taxon>
        <taxon>Liliopsida</taxon>
        <taxon>Poales</taxon>
        <taxon>Poaceae</taxon>
        <taxon>BOP clade</taxon>
        <taxon>Oryzoideae</taxon>
        <taxon>Oryzeae</taxon>
        <taxon>Oryzinae</taxon>
        <taxon>Leersia</taxon>
    </lineage>
</organism>
<dbReference type="Proteomes" id="UP000032180">
    <property type="component" value="Chromosome 2"/>
</dbReference>
<keyword evidence="3" id="KW-1185">Reference proteome</keyword>
<evidence type="ECO:0000313" key="3">
    <source>
        <dbReference type="Proteomes" id="UP000032180"/>
    </source>
</evidence>
<name>A0A0D9VEB1_9ORYZ</name>
<evidence type="ECO:0000256" key="1">
    <source>
        <dbReference type="SAM" id="MobiDB-lite"/>
    </source>
</evidence>
<dbReference type="HOGENOM" id="CLU_1527369_0_0_1"/>
<reference evidence="3" key="2">
    <citation type="submission" date="2013-12" db="EMBL/GenBank/DDBJ databases">
        <authorList>
            <person name="Yu Y."/>
            <person name="Lee S."/>
            <person name="de Baynast K."/>
            <person name="Wissotski M."/>
            <person name="Liu L."/>
            <person name="Talag J."/>
            <person name="Goicoechea J."/>
            <person name="Angelova A."/>
            <person name="Jetty R."/>
            <person name="Kudrna D."/>
            <person name="Golser W."/>
            <person name="Rivera L."/>
            <person name="Zhang J."/>
            <person name="Wing R."/>
        </authorList>
    </citation>
    <scope>NUCLEOTIDE SEQUENCE</scope>
</reference>
<reference evidence="2" key="3">
    <citation type="submission" date="2015-04" db="UniProtKB">
        <authorList>
            <consortium name="EnsemblPlants"/>
        </authorList>
    </citation>
    <scope>IDENTIFICATION</scope>
</reference>
<sequence>MGSHTRKWRRIGLRMRTRPSCPPRILEKPSRSNCGEGKLSIAGTRSGGSTVGWKEGDDPVVVDEETEEGRVAAVAAAGAEAAAGEGGGGAREGGREEGCGGRRRNISERRSSSSRSGCAIAEARRLEWSVGFRFAFFFFECGKCRTDAVRYCSRNGCQLLPLLSNGSLCNGHTPSK</sequence>
<feature type="region of interest" description="Disordered" evidence="1">
    <location>
        <begin position="81"/>
        <end position="108"/>
    </location>
</feature>
<dbReference type="Gramene" id="LPERR02G09040.1">
    <property type="protein sequence ID" value="LPERR02G09040.1"/>
    <property type="gene ID" value="LPERR02G09040"/>
</dbReference>
<accession>A0A0D9VEB1</accession>
<feature type="compositionally biased region" description="Basic and acidic residues" evidence="1">
    <location>
        <begin position="92"/>
        <end position="108"/>
    </location>
</feature>
<dbReference type="AlphaFoldDB" id="A0A0D9VEB1"/>
<proteinExistence type="predicted"/>
<evidence type="ECO:0000313" key="2">
    <source>
        <dbReference type="EnsemblPlants" id="LPERR02G09040.1"/>
    </source>
</evidence>